<dbReference type="PROSITE" id="PS50932">
    <property type="entry name" value="HTH_LACI_2"/>
    <property type="match status" value="1"/>
</dbReference>
<dbReference type="Gene3D" id="1.10.260.40">
    <property type="entry name" value="lambda repressor-like DNA-binding domains"/>
    <property type="match status" value="1"/>
</dbReference>
<evidence type="ECO:0000256" key="2">
    <source>
        <dbReference type="ARBA" id="ARBA00023125"/>
    </source>
</evidence>
<dbReference type="SUPFAM" id="SSF53822">
    <property type="entry name" value="Periplasmic binding protein-like I"/>
    <property type="match status" value="1"/>
</dbReference>
<dbReference type="Proteomes" id="UP000475249">
    <property type="component" value="Unassembled WGS sequence"/>
</dbReference>
<evidence type="ECO:0000259" key="4">
    <source>
        <dbReference type="PROSITE" id="PS50932"/>
    </source>
</evidence>
<comment type="caution">
    <text evidence="5">The sequence shown here is derived from an EMBL/GenBank/DDBJ whole genome shotgun (WGS) entry which is preliminary data.</text>
</comment>
<dbReference type="GO" id="GO:0003700">
    <property type="term" value="F:DNA-binding transcription factor activity"/>
    <property type="evidence" value="ECO:0007669"/>
    <property type="project" value="TreeGrafter"/>
</dbReference>
<dbReference type="EMBL" id="WXYO01000002">
    <property type="protein sequence ID" value="NAS11458.1"/>
    <property type="molecule type" value="Genomic_DNA"/>
</dbReference>
<evidence type="ECO:0000313" key="6">
    <source>
        <dbReference type="Proteomes" id="UP000475249"/>
    </source>
</evidence>
<gene>
    <name evidence="5" type="ORF">GTQ38_05565</name>
</gene>
<dbReference type="InterPro" id="IPR046335">
    <property type="entry name" value="LacI/GalR-like_sensor"/>
</dbReference>
<dbReference type="InterPro" id="IPR000843">
    <property type="entry name" value="HTH_LacI"/>
</dbReference>
<name>A0A6L9EA88_9FLAO</name>
<evidence type="ECO:0000313" key="5">
    <source>
        <dbReference type="EMBL" id="NAS11458.1"/>
    </source>
</evidence>
<evidence type="ECO:0000256" key="1">
    <source>
        <dbReference type="ARBA" id="ARBA00023015"/>
    </source>
</evidence>
<feature type="domain" description="HTH lacI-type" evidence="4">
    <location>
        <begin position="4"/>
        <end position="58"/>
    </location>
</feature>
<dbReference type="CDD" id="cd06267">
    <property type="entry name" value="PBP1_LacI_sugar_binding-like"/>
    <property type="match status" value="1"/>
</dbReference>
<evidence type="ECO:0000256" key="3">
    <source>
        <dbReference type="ARBA" id="ARBA00023163"/>
    </source>
</evidence>
<dbReference type="PANTHER" id="PTHR30146:SF109">
    <property type="entry name" value="HTH-TYPE TRANSCRIPTIONAL REGULATOR GALS"/>
    <property type="match status" value="1"/>
</dbReference>
<dbReference type="InterPro" id="IPR028082">
    <property type="entry name" value="Peripla_BP_I"/>
</dbReference>
<keyword evidence="6" id="KW-1185">Reference proteome</keyword>
<accession>A0A6L9EA88</accession>
<dbReference type="InterPro" id="IPR010982">
    <property type="entry name" value="Lambda_DNA-bd_dom_sf"/>
</dbReference>
<dbReference type="Pfam" id="PF00356">
    <property type="entry name" value="LacI"/>
    <property type="match status" value="1"/>
</dbReference>
<organism evidence="5 6">
    <name type="scientific">Poritiphilus flavus</name>
    <dbReference type="NCBI Taxonomy" id="2697053"/>
    <lineage>
        <taxon>Bacteria</taxon>
        <taxon>Pseudomonadati</taxon>
        <taxon>Bacteroidota</taxon>
        <taxon>Flavobacteriia</taxon>
        <taxon>Flavobacteriales</taxon>
        <taxon>Flavobacteriaceae</taxon>
        <taxon>Poritiphilus</taxon>
    </lineage>
</organism>
<dbReference type="SUPFAM" id="SSF47413">
    <property type="entry name" value="lambda repressor-like DNA-binding domains"/>
    <property type="match status" value="1"/>
</dbReference>
<dbReference type="GO" id="GO:0000976">
    <property type="term" value="F:transcription cis-regulatory region binding"/>
    <property type="evidence" value="ECO:0007669"/>
    <property type="project" value="TreeGrafter"/>
</dbReference>
<dbReference type="PANTHER" id="PTHR30146">
    <property type="entry name" value="LACI-RELATED TRANSCRIPTIONAL REPRESSOR"/>
    <property type="match status" value="1"/>
</dbReference>
<protein>
    <submittedName>
        <fullName evidence="5">Substrate-binding domain-containing protein</fullName>
    </submittedName>
</protein>
<keyword evidence="2" id="KW-0238">DNA-binding</keyword>
<dbReference type="SMART" id="SM00354">
    <property type="entry name" value="HTH_LACI"/>
    <property type="match status" value="1"/>
</dbReference>
<sequence length="341" mass="38350">MSKLTLKDIAKHFKVSVSTVSKAINDSYEISEKLKGEIKEYAKAHHYRPNKVALNLINRNTKTIGVVIPNILNYFFVQVIYGIEKVTDEKGYSIITCITNQSLEKESKTLELLSNGSVDGVIISSAAEENELPHHAQHLRELSENQIPMVMFDRVTNLIDCDKVIVDDFEAGYKATKYFIQTGCRTIAIVTPIVDSVISRLRIEGYKKALTEHNIPFDDKLVEATDAKEDLELTLSLLLNYKQIDGIMALDEITAVKVMSIVKSRGYHVPNDISIIGFTNGELSKYVTPAITMVSQHGRYIGETVAKILIDRIENKNSDDHFETKTIRTSLVVRDSTLKLE</sequence>
<dbReference type="Gene3D" id="3.40.50.2300">
    <property type="match status" value="2"/>
</dbReference>
<dbReference type="CDD" id="cd01392">
    <property type="entry name" value="HTH_LacI"/>
    <property type="match status" value="1"/>
</dbReference>
<dbReference type="Pfam" id="PF13377">
    <property type="entry name" value="Peripla_BP_3"/>
    <property type="match status" value="1"/>
</dbReference>
<proteinExistence type="predicted"/>
<reference evidence="5 6" key="1">
    <citation type="submission" date="2020-01" db="EMBL/GenBank/DDBJ databases">
        <title>Bacteria diversity of Porities sp.</title>
        <authorList>
            <person name="Wang G."/>
        </authorList>
    </citation>
    <scope>NUCLEOTIDE SEQUENCE [LARGE SCALE GENOMIC DNA]</scope>
    <source>
        <strain evidence="5 6">R33</strain>
    </source>
</reference>
<keyword evidence="1" id="KW-0805">Transcription regulation</keyword>
<dbReference type="AlphaFoldDB" id="A0A6L9EA88"/>
<keyword evidence="3" id="KW-0804">Transcription</keyword>
<dbReference type="RefSeq" id="WP_161434484.1">
    <property type="nucleotide sequence ID" value="NZ_WXYO01000002.1"/>
</dbReference>